<proteinExistence type="predicted"/>
<protein>
    <submittedName>
        <fullName evidence="2">Uncharacterized protein</fullName>
    </submittedName>
</protein>
<name>A0AAW2G7G8_9HYME</name>
<gene>
    <name evidence="2" type="ORF">PUN28_007294</name>
</gene>
<evidence type="ECO:0000256" key="1">
    <source>
        <dbReference type="SAM" id="MobiDB-lite"/>
    </source>
</evidence>
<dbReference type="EMBL" id="JADYXP020000006">
    <property type="protein sequence ID" value="KAL0122467.1"/>
    <property type="molecule type" value="Genomic_DNA"/>
</dbReference>
<organism evidence="2 3">
    <name type="scientific">Cardiocondyla obscurior</name>
    <dbReference type="NCBI Taxonomy" id="286306"/>
    <lineage>
        <taxon>Eukaryota</taxon>
        <taxon>Metazoa</taxon>
        <taxon>Ecdysozoa</taxon>
        <taxon>Arthropoda</taxon>
        <taxon>Hexapoda</taxon>
        <taxon>Insecta</taxon>
        <taxon>Pterygota</taxon>
        <taxon>Neoptera</taxon>
        <taxon>Endopterygota</taxon>
        <taxon>Hymenoptera</taxon>
        <taxon>Apocrita</taxon>
        <taxon>Aculeata</taxon>
        <taxon>Formicoidea</taxon>
        <taxon>Formicidae</taxon>
        <taxon>Myrmicinae</taxon>
        <taxon>Cardiocondyla</taxon>
    </lineage>
</organism>
<feature type="region of interest" description="Disordered" evidence="1">
    <location>
        <begin position="1"/>
        <end position="22"/>
    </location>
</feature>
<sequence length="160" mass="18920">MNPRDKVKKERKKGEKERSKQSKPIKIAVYLSYSRVLSPRERESINRYQLTVGCYSRLISNRTFFEFHLVQISFPPRFYARTSLSRQFKIPEMAFEKPTDAKIAARELVDVIIRRWLHKARNSLRPRDKRVSELLKQHATARTNKGFFKKMSSPKCNGCN</sequence>
<evidence type="ECO:0000313" key="3">
    <source>
        <dbReference type="Proteomes" id="UP001430953"/>
    </source>
</evidence>
<evidence type="ECO:0000313" key="2">
    <source>
        <dbReference type="EMBL" id="KAL0122467.1"/>
    </source>
</evidence>
<accession>A0AAW2G7G8</accession>
<reference evidence="2 3" key="1">
    <citation type="submission" date="2023-03" db="EMBL/GenBank/DDBJ databases">
        <title>High recombination rates correlate with genetic variation in Cardiocondyla obscurior ants.</title>
        <authorList>
            <person name="Errbii M."/>
        </authorList>
    </citation>
    <scope>NUCLEOTIDE SEQUENCE [LARGE SCALE GENOMIC DNA]</scope>
    <source>
        <strain evidence="2">Alpha-2009</strain>
        <tissue evidence="2">Whole body</tissue>
    </source>
</reference>
<keyword evidence="3" id="KW-1185">Reference proteome</keyword>
<feature type="compositionally biased region" description="Basic and acidic residues" evidence="1">
    <location>
        <begin position="1"/>
        <end position="20"/>
    </location>
</feature>
<dbReference type="Proteomes" id="UP001430953">
    <property type="component" value="Unassembled WGS sequence"/>
</dbReference>
<comment type="caution">
    <text evidence="2">The sequence shown here is derived from an EMBL/GenBank/DDBJ whole genome shotgun (WGS) entry which is preliminary data.</text>
</comment>
<dbReference type="AlphaFoldDB" id="A0AAW2G7G8"/>